<feature type="compositionally biased region" description="Polar residues" evidence="1">
    <location>
        <begin position="2483"/>
        <end position="2497"/>
    </location>
</feature>
<feature type="compositionally biased region" description="Pro residues" evidence="1">
    <location>
        <begin position="2359"/>
        <end position="2385"/>
    </location>
</feature>
<feature type="region of interest" description="Disordered" evidence="1">
    <location>
        <begin position="1605"/>
        <end position="1696"/>
    </location>
</feature>
<feature type="region of interest" description="Disordered" evidence="1">
    <location>
        <begin position="3018"/>
        <end position="3039"/>
    </location>
</feature>
<gene>
    <name evidence="3" type="ORF">Vretifemale_14429</name>
</gene>
<evidence type="ECO:0000256" key="1">
    <source>
        <dbReference type="SAM" id="MobiDB-lite"/>
    </source>
</evidence>
<dbReference type="InterPro" id="IPR022033">
    <property type="entry name" value="Rav1p_C"/>
</dbReference>
<feature type="compositionally biased region" description="Low complexity" evidence="1">
    <location>
        <begin position="2422"/>
        <end position="2441"/>
    </location>
</feature>
<feature type="compositionally biased region" description="Polar residues" evidence="1">
    <location>
        <begin position="2448"/>
        <end position="2460"/>
    </location>
</feature>
<dbReference type="Proteomes" id="UP000747110">
    <property type="component" value="Unassembled WGS sequence"/>
</dbReference>
<dbReference type="GO" id="GO:0043291">
    <property type="term" value="C:RAVE complex"/>
    <property type="evidence" value="ECO:0007669"/>
    <property type="project" value="TreeGrafter"/>
</dbReference>
<sequence length="3039" mass="304616">GGGGGNRLQWIVASVGILASDEGDAQVDASSGPALLDEAVCVWAVDGLSAVVLSGLPRGSVSSAKTAASPKAVLWGLEHRSVAWLQPGKLLPSVATALRPGDYSISAYVTYPGGMPLLRTADSCIGMQGAYAEVRSYEIVPTATTTPGGAGHTATFLRVTDVARQAMTGSPETISNMLVHPAADVALIRDRTGGVALWSLTPLCELPLCVAPAAVSARKVLLASPGQLAAVAWLSCYSRTPSTLGEIGGGGGGGYMLAYAACIHGDTLLVYALSLPCTTALAAGVVPTAATWGATFLAEVLRVELPPGVGAVRALHEVSYDATIEVPYATSTLVALGSRVNVRSPVAAGPGGGSGRDGDGAAKGGSSGGGAIGTIPAPSYNRDPGTPHTHQSPTPQDVWLTWRLAIKPPCSTTGLRSVELVSEHVDDLTGALASTHGSMGAAVTEGATGPLARGGVSRSQWPGIPRTSAIVSCCCTSLPTPVDADIIASSRSSSSSSDACSSTGDASSSSSSSNTRSRSRVPCLMSGTSDGRVQFWRPATVETEALPDGGSSGSSAGGMELIQSLPCGFRRRSSSGGGGEIVDCGDGGNDATAGMVVAVALDDMSGYAAAATTCGDGEEEEALYIWRLREDAVESDADGSAAAAAAAATFGRYDLEDIVPVYDTVSALSWLAAAGFSACLAVGYASGKVGLLVRDRGGGWEQVASYWGAAAVAAFGSPRGGAIAMAAGNHLLCFSNALDRRDGEQRSEPTIADVAANAAGPLPPYHPGVVHALVAKGKLATACHVLRRLLDWLRDAADHRASDDGAAGGGACGGLDGSVSRIARRPGGQSPLVIGLSELLGDGLVTSRGLGAFQQALTMPVLAAAASSSGSASASASAAMSRNASAAPPYSAMASGAASGGRVDDPSAPLRPFITANNSGRDGVEVPGSMGRISSHASGRVGSTTASTTVPMVAAVEMPQPQPDVQSVSGSALDTGVLDMSAFGDFGGASFAVAAVAAPPPLPSESSVYGALGCGITAGVATAPPRPKSPSRHLALAAGTLDKPAPSASALQTGMLDLSAFGDFNVGHVAPGAGAAAASAPDPVPALPLQTSTPSPAALVVNKSSASTPSPGDWGRAREESECAVDSASASTIPIPPSIASERRLSPNRPVKPSPQSALHTGMLDMSAFSDFAGGGYGGSGLTVPSPPPPPPMPPPPPPPSPLPQQTSDPMLSGMLDMSAFGDFSGFAVRHEPEDEGATDPRDNDGDMMMSSTTPSSSADPSISAIGGTLGARPPITGPQTSAVHYAVQATASGTPSVRIPATAFAYPPPPLRSVLQTGAIADPSSGMAAGTAAATVALTPMVSTATSQPSAAAAAAGPSTAPSNQTASFSLLFTPLTTPLITPMVSHDHFVPGGGGGGGGFGAAFGTCGSVGGDNTDGAMIVFPRVPEPATLPDPTLPELLLTATEVAELHRLLGQNPPSKSPYTGGKEALAGALEASMRGSESLPIGMNAGVEPDVAVADAVAALTALGLTPDDGGDLCRLAAALSRKSVDQLFPSVTTTTTTGAGTGTTDVTVGLDYPARVFLVQTRLAAEGTAALLAAEGGTDDGAFAAAVSQLFRPVSVTRAAPSTADTPAPVSRSRSPSRWPEAASAWSTAAPAAGYSPTADRGADPTNFGGGGSGGATGGLHRKPSGRSGLPLPPTAGGGGAVAASSSSRGGSFAFTARAAGSVTKSAMSYSQLSHAGGNAPGGSRTNSSIVNRSRSMLSVMSFLSFSSVPESVYGARASGIGAAAEGGGSSWWRLCGLMPGLDMRSCMAALASGSQAQLLEAVLPTVPWVPAADEETAATPDSRITGMMGGGANAGLGLGLGGAPSGPPRPALSWPLLRKVGAGFWLADPRVLREQAEALAKAQYARRKEPYDCALLYLALGRKALLISLFRQSSNLKVADFLLRDFNHDEPRRSAAKNAFALLGQHRYELAAAFFILAGQQYDAVSVLVRERRDPQLALLVARLLDPQGNVPGGPLARKLIEQELMPLARASGDPCAVATLEVLAGEPVRAVLQLIDPRTDGIAALNTGGGGGVKSQLALDAVALDYCVRIGVQYLSGKTVPSSTCRALRRLALRTSRALEAAGLAAAALEALLVAAALRPAVATDGGAWDKLRTLQPLSPALARRYSRLVAACLSFGLSDVQKRLHHLADDSALPPCCPASGGIAAGAAGTAPAWQREAREALAAAAVRGALLGPPVDELAVMRLLGRHVNALRRVRQQPLVPPDLLMPRPPPLRPFHGSRVPPQAAAAAGSSDGSSGSSRVIRSSNPVLQAAPESYLASVGGGGPHIPPPPYPSHPSPSVGAVAAATAAPPPPPLHHRQRPPQQLPNTFPPTSMPTPMPVPGPLPPPSQLPPHPGSGASSSQIFSATATAAAAAAAAAATPPNAGITMTRGSSSHGGSAAPAASGGVSNADRAAWDSSVSNVPVQTAPQPHSGLAAGPMGQKVAVPPLALRQPSTLPSPMSYTGISGASDGGRKGEAGVSRNLSGWGPFEAPWDVLAVEGDRCRSVVVPKGRGPDEEGQLPFAVATAKSGLVGGLLGPPALLPPSKAAGPSSLFMGLMQSVLHHVRWTPDPWAMMSGGYTDEAAGGGAGATSADQAADGGMPPSLSYGGGGGGSGPGSVWSTSTCALASHPERDIYLSGSSGQLVYQWRYGEHSSHSAYVPCLEPHSASAAATLAAAARGRSASGGGAAVPAGAMGSGAAAAAVATALDLHPAHWGHVAALSYSTPSGGRFAGIGDCGLVAMWRTDVLGVGGLGYADWTHHCVGRHGRSICFVGDSSSQFLVAGQGDRGGLVGWWDSLAPPSAACVAEIRGRKAVPTVLALMRPDAGGVLVFGDESGELVATDLRMMSAREFIWTIPRVHVGPITAISQWGHSAPGILNVAPPPLTSPTAPAAAGVGATGRPQSSSLSHQPQPAGPFQARMCNLLATGGRDGSLALVDISSGKVISSMERAHCTTRTGPLSTLRRVGSDSGRVVLRQGCGFAELRDGRSGPVSSAVPAAAGPAAIAGQ</sequence>
<evidence type="ECO:0000259" key="2">
    <source>
        <dbReference type="Pfam" id="PF12234"/>
    </source>
</evidence>
<feature type="compositionally biased region" description="Low complexity" evidence="1">
    <location>
        <begin position="2276"/>
        <end position="2290"/>
    </location>
</feature>
<feature type="compositionally biased region" description="Low complexity" evidence="1">
    <location>
        <begin position="1247"/>
        <end position="1267"/>
    </location>
</feature>
<feature type="region of interest" description="Disordered" evidence="1">
    <location>
        <begin position="1102"/>
        <end position="1217"/>
    </location>
</feature>
<proteinExistence type="predicted"/>
<dbReference type="InterPro" id="IPR015943">
    <property type="entry name" value="WD40/YVTN_repeat-like_dom_sf"/>
</dbReference>
<dbReference type="Pfam" id="PF12234">
    <property type="entry name" value="Rav1p_C"/>
    <property type="match status" value="1"/>
</dbReference>
<feature type="compositionally biased region" description="Gly residues" evidence="1">
    <location>
        <begin position="349"/>
        <end position="372"/>
    </location>
</feature>
<feature type="compositionally biased region" description="Pro residues" evidence="1">
    <location>
        <begin position="1185"/>
        <end position="1203"/>
    </location>
</feature>
<feature type="region of interest" description="Disordered" evidence="1">
    <location>
        <begin position="2482"/>
        <end position="2509"/>
    </location>
</feature>
<feature type="compositionally biased region" description="Gly residues" evidence="1">
    <location>
        <begin position="1656"/>
        <end position="1666"/>
    </location>
</feature>
<feature type="region of interest" description="Disordered" evidence="1">
    <location>
        <begin position="1073"/>
        <end position="1092"/>
    </location>
</feature>
<feature type="region of interest" description="Disordered" evidence="1">
    <location>
        <begin position="2615"/>
        <end position="2644"/>
    </location>
</feature>
<feature type="region of interest" description="Disordered" evidence="1">
    <location>
        <begin position="1231"/>
        <end position="1278"/>
    </location>
</feature>
<feature type="compositionally biased region" description="Low complexity" evidence="1">
    <location>
        <begin position="2328"/>
        <end position="2339"/>
    </location>
</feature>
<feature type="compositionally biased region" description="Low complexity" evidence="1">
    <location>
        <begin position="3020"/>
        <end position="3039"/>
    </location>
</feature>
<feature type="region of interest" description="Disordered" evidence="1">
    <location>
        <begin position="2919"/>
        <end position="2945"/>
    </location>
</feature>
<dbReference type="Gene3D" id="2.130.10.10">
    <property type="entry name" value="YVTN repeat-like/Quinoprotein amine dehydrogenase"/>
    <property type="match status" value="1"/>
</dbReference>
<dbReference type="GO" id="GO:0007035">
    <property type="term" value="P:vacuolar acidification"/>
    <property type="evidence" value="ECO:0007669"/>
    <property type="project" value="TreeGrafter"/>
</dbReference>
<feature type="compositionally biased region" description="Low complexity" evidence="1">
    <location>
        <begin position="1615"/>
        <end position="1641"/>
    </location>
</feature>
<feature type="region of interest" description="Disordered" evidence="1">
    <location>
        <begin position="2417"/>
        <end position="2470"/>
    </location>
</feature>
<feature type="region of interest" description="Disordered" evidence="1">
    <location>
        <begin position="347"/>
        <end position="395"/>
    </location>
</feature>
<dbReference type="InterPro" id="IPR036322">
    <property type="entry name" value="WD40_repeat_dom_sf"/>
</dbReference>
<dbReference type="OrthoDB" id="538983at2759"/>
<dbReference type="PANTHER" id="PTHR13950">
    <property type="entry name" value="RABCONNECTIN-RELATED"/>
    <property type="match status" value="1"/>
</dbReference>
<feature type="region of interest" description="Disordered" evidence="1">
    <location>
        <begin position="2252"/>
        <end position="2293"/>
    </location>
</feature>
<comment type="caution">
    <text evidence="3">The sequence shown here is derived from an EMBL/GenBank/DDBJ whole genome shotgun (WGS) entry which is preliminary data.</text>
</comment>
<accession>A0A8J4CPI6</accession>
<dbReference type="SUPFAM" id="SSF50978">
    <property type="entry name" value="WD40 repeat-like"/>
    <property type="match status" value="1"/>
</dbReference>
<keyword evidence="4" id="KW-1185">Reference proteome</keyword>
<reference evidence="3" key="1">
    <citation type="journal article" date="2021" name="Proc. Natl. Acad. Sci. U.S.A.">
        <title>Three genomes in the algal genus Volvox reveal the fate of a haploid sex-determining region after a transition to homothallism.</title>
        <authorList>
            <person name="Yamamoto K."/>
            <person name="Hamaji T."/>
            <person name="Kawai-Toyooka H."/>
            <person name="Matsuzaki R."/>
            <person name="Takahashi F."/>
            <person name="Nishimura Y."/>
            <person name="Kawachi M."/>
            <person name="Noguchi H."/>
            <person name="Minakuchi Y."/>
            <person name="Umen J.G."/>
            <person name="Toyoda A."/>
            <person name="Nozaki H."/>
        </authorList>
    </citation>
    <scope>NUCLEOTIDE SEQUENCE</scope>
    <source>
        <strain evidence="3">NIES-3786</strain>
    </source>
</reference>
<protein>
    <recommendedName>
        <fullName evidence="2">RAVE complex protein Rav1 C-terminal domain-containing protein</fullName>
    </recommendedName>
</protein>
<dbReference type="EMBL" id="BNCP01000034">
    <property type="protein sequence ID" value="GIL85900.1"/>
    <property type="molecule type" value="Genomic_DNA"/>
</dbReference>
<evidence type="ECO:0000313" key="3">
    <source>
        <dbReference type="EMBL" id="GIL85900.1"/>
    </source>
</evidence>
<feature type="non-terminal residue" evidence="3">
    <location>
        <position position="3039"/>
    </location>
</feature>
<feature type="domain" description="RAVE complex protein Rav1 C-terminal" evidence="2">
    <location>
        <begin position="1860"/>
        <end position="2046"/>
    </location>
</feature>
<organism evidence="3 4">
    <name type="scientific">Volvox reticuliferus</name>
    <dbReference type="NCBI Taxonomy" id="1737510"/>
    <lineage>
        <taxon>Eukaryota</taxon>
        <taxon>Viridiplantae</taxon>
        <taxon>Chlorophyta</taxon>
        <taxon>core chlorophytes</taxon>
        <taxon>Chlorophyceae</taxon>
        <taxon>CS clade</taxon>
        <taxon>Chlamydomonadales</taxon>
        <taxon>Volvocaceae</taxon>
        <taxon>Volvox</taxon>
    </lineage>
</organism>
<name>A0A8J4CPI6_9CHLO</name>
<evidence type="ECO:0000313" key="4">
    <source>
        <dbReference type="Proteomes" id="UP000747110"/>
    </source>
</evidence>
<feature type="compositionally biased region" description="Low complexity" evidence="1">
    <location>
        <begin position="2621"/>
        <end position="2637"/>
    </location>
</feature>
<feature type="compositionally biased region" description="Low complexity" evidence="1">
    <location>
        <begin position="2919"/>
        <end position="2943"/>
    </location>
</feature>
<feature type="compositionally biased region" description="Pro residues" evidence="1">
    <location>
        <begin position="2317"/>
        <end position="2327"/>
    </location>
</feature>
<feature type="compositionally biased region" description="Low complexity" evidence="1">
    <location>
        <begin position="489"/>
        <end position="516"/>
    </location>
</feature>
<dbReference type="PANTHER" id="PTHR13950:SF9">
    <property type="entry name" value="RABCONNECTIN-3A"/>
    <property type="match status" value="1"/>
</dbReference>
<feature type="compositionally biased region" description="Basic and acidic residues" evidence="1">
    <location>
        <begin position="1231"/>
        <end position="1245"/>
    </location>
</feature>
<feature type="region of interest" description="Disordered" evidence="1">
    <location>
        <begin position="489"/>
        <end position="526"/>
    </location>
</feature>
<dbReference type="InterPro" id="IPR052208">
    <property type="entry name" value="DmX-like/RAVE_component"/>
</dbReference>
<feature type="region of interest" description="Disordered" evidence="1">
    <location>
        <begin position="2307"/>
        <end position="2394"/>
    </location>
</feature>